<organism evidence="2 3">
    <name type="scientific">Monosporascus ibericus</name>
    <dbReference type="NCBI Taxonomy" id="155417"/>
    <lineage>
        <taxon>Eukaryota</taxon>
        <taxon>Fungi</taxon>
        <taxon>Dikarya</taxon>
        <taxon>Ascomycota</taxon>
        <taxon>Pezizomycotina</taxon>
        <taxon>Sordariomycetes</taxon>
        <taxon>Xylariomycetidae</taxon>
        <taxon>Xylariales</taxon>
        <taxon>Xylariales incertae sedis</taxon>
        <taxon>Monosporascus</taxon>
    </lineage>
</organism>
<protein>
    <recommendedName>
        <fullName evidence="4">Osmotin, thaumatin-like protein</fullName>
    </recommendedName>
</protein>
<dbReference type="AlphaFoldDB" id="A0A4Q4TJY5"/>
<accession>A0A4Q4TJY5</accession>
<evidence type="ECO:0008006" key="4">
    <source>
        <dbReference type="Google" id="ProtNLM"/>
    </source>
</evidence>
<evidence type="ECO:0000313" key="3">
    <source>
        <dbReference type="Proteomes" id="UP000293360"/>
    </source>
</evidence>
<name>A0A4Q4TJY5_9PEZI</name>
<dbReference type="InterPro" id="IPR037176">
    <property type="entry name" value="Osmotin/thaumatin-like_sf"/>
</dbReference>
<keyword evidence="3" id="KW-1185">Reference proteome</keyword>
<gene>
    <name evidence="2" type="ORF">DL764_003046</name>
</gene>
<feature type="chain" id="PRO_5020250430" description="Osmotin, thaumatin-like protein" evidence="1">
    <location>
        <begin position="19"/>
        <end position="264"/>
    </location>
</feature>
<comment type="caution">
    <text evidence="2">The sequence shown here is derived from an EMBL/GenBank/DDBJ whole genome shotgun (WGS) entry which is preliminary data.</text>
</comment>
<reference evidence="2 3" key="1">
    <citation type="submission" date="2018-06" db="EMBL/GenBank/DDBJ databases">
        <title>Complete Genomes of Monosporascus.</title>
        <authorList>
            <person name="Robinson A.J."/>
            <person name="Natvig D.O."/>
        </authorList>
    </citation>
    <scope>NUCLEOTIDE SEQUENCE [LARGE SCALE GENOMIC DNA]</scope>
    <source>
        <strain evidence="2 3">CBS 110550</strain>
    </source>
</reference>
<evidence type="ECO:0000313" key="2">
    <source>
        <dbReference type="EMBL" id="RYP06662.1"/>
    </source>
</evidence>
<keyword evidence="1" id="KW-0732">Signal</keyword>
<proteinExistence type="predicted"/>
<evidence type="ECO:0000256" key="1">
    <source>
        <dbReference type="SAM" id="SignalP"/>
    </source>
</evidence>
<dbReference type="OrthoDB" id="430315at2759"/>
<dbReference type="Proteomes" id="UP000293360">
    <property type="component" value="Unassembled WGS sequence"/>
</dbReference>
<sequence>MTRTLSLALVALISTVMATPMPTPAPAKQEVLAVHKMTTIVVEEARLPTVDDVPYATWAPEFLPITIINSHYNPISTSHAYNPGPTPVGGKPEPGTMGPGETATFAVPTGWGGNVAVVDSQYPIAWMGGDTLIESSFVVPWGSNGIAVADINISYVTGYSLPSTCWCDENRTVLTGCNLDLFAVAAMTGNQCPTPDNLLDTYGLCNNPLRGDLNAREATPFFKPCQGLGYTFPSDDKANSFGFCQAGITCCIGTSCPPHPGQPF</sequence>
<dbReference type="SUPFAM" id="SSF49870">
    <property type="entry name" value="Osmotin, thaumatin-like protein"/>
    <property type="match status" value="1"/>
</dbReference>
<dbReference type="EMBL" id="QJNU01000121">
    <property type="protein sequence ID" value="RYP06662.1"/>
    <property type="molecule type" value="Genomic_DNA"/>
</dbReference>
<feature type="signal peptide" evidence="1">
    <location>
        <begin position="1"/>
        <end position="18"/>
    </location>
</feature>